<organism evidence="2 3">
    <name type="scientific">Steinernema carpocapsae</name>
    <name type="common">Entomopathogenic nematode</name>
    <dbReference type="NCBI Taxonomy" id="34508"/>
    <lineage>
        <taxon>Eukaryota</taxon>
        <taxon>Metazoa</taxon>
        <taxon>Ecdysozoa</taxon>
        <taxon>Nematoda</taxon>
        <taxon>Chromadorea</taxon>
        <taxon>Rhabditida</taxon>
        <taxon>Tylenchina</taxon>
        <taxon>Panagrolaimomorpha</taxon>
        <taxon>Strongyloidoidea</taxon>
        <taxon>Steinernematidae</taxon>
        <taxon>Steinernema</taxon>
    </lineage>
</organism>
<dbReference type="AlphaFoldDB" id="A0A4U5N2J4"/>
<dbReference type="EMBL" id="AZBU02000005">
    <property type="protein sequence ID" value="TKR76521.1"/>
    <property type="molecule type" value="Genomic_DNA"/>
</dbReference>
<keyword evidence="1" id="KW-0812">Transmembrane</keyword>
<protein>
    <submittedName>
        <fullName evidence="2">Uncharacterized protein</fullName>
    </submittedName>
</protein>
<sequence>MCCGGGEELAARRRRRTTTAALFALGSPMSTGAYVLAMAVAPQLSPSSLGSLCLLVSVNMEEGEDSTAFWKTNIGRGIFEFENLVKN</sequence>
<evidence type="ECO:0000313" key="3">
    <source>
        <dbReference type="Proteomes" id="UP000298663"/>
    </source>
</evidence>
<reference evidence="2 3" key="2">
    <citation type="journal article" date="2019" name="G3 (Bethesda)">
        <title>Hybrid Assembly of the Genome of the Entomopathogenic Nematode Steinernema carpocapsae Identifies the X-Chromosome.</title>
        <authorList>
            <person name="Serra L."/>
            <person name="Macchietto M."/>
            <person name="Macias-Munoz A."/>
            <person name="McGill C.J."/>
            <person name="Rodriguez I.M."/>
            <person name="Rodriguez B."/>
            <person name="Murad R."/>
            <person name="Mortazavi A."/>
        </authorList>
    </citation>
    <scope>NUCLEOTIDE SEQUENCE [LARGE SCALE GENOMIC DNA]</scope>
    <source>
        <strain evidence="2 3">ALL</strain>
    </source>
</reference>
<gene>
    <name evidence="2" type="ORF">L596_017645</name>
</gene>
<name>A0A4U5N2J4_STECR</name>
<comment type="caution">
    <text evidence="2">The sequence shown here is derived from an EMBL/GenBank/DDBJ whole genome shotgun (WGS) entry which is preliminary data.</text>
</comment>
<dbReference type="Proteomes" id="UP000298663">
    <property type="component" value="Unassembled WGS sequence"/>
</dbReference>
<reference evidence="2 3" key="1">
    <citation type="journal article" date="2015" name="Genome Biol.">
        <title>Comparative genomics of Steinernema reveals deeply conserved gene regulatory networks.</title>
        <authorList>
            <person name="Dillman A.R."/>
            <person name="Macchietto M."/>
            <person name="Porter C.F."/>
            <person name="Rogers A."/>
            <person name="Williams B."/>
            <person name="Antoshechkin I."/>
            <person name="Lee M.M."/>
            <person name="Goodwin Z."/>
            <person name="Lu X."/>
            <person name="Lewis E.E."/>
            <person name="Goodrich-Blair H."/>
            <person name="Stock S.P."/>
            <person name="Adams B.J."/>
            <person name="Sternberg P.W."/>
            <person name="Mortazavi A."/>
        </authorList>
    </citation>
    <scope>NUCLEOTIDE SEQUENCE [LARGE SCALE GENOMIC DNA]</scope>
    <source>
        <strain evidence="2 3">ALL</strain>
    </source>
</reference>
<keyword evidence="3" id="KW-1185">Reference proteome</keyword>
<feature type="transmembrane region" description="Helical" evidence="1">
    <location>
        <begin position="20"/>
        <end position="41"/>
    </location>
</feature>
<evidence type="ECO:0000313" key="2">
    <source>
        <dbReference type="EMBL" id="TKR76521.1"/>
    </source>
</evidence>
<evidence type="ECO:0000256" key="1">
    <source>
        <dbReference type="SAM" id="Phobius"/>
    </source>
</evidence>
<proteinExistence type="predicted"/>
<accession>A0A4U5N2J4</accession>
<keyword evidence="1" id="KW-1133">Transmembrane helix</keyword>
<keyword evidence="1" id="KW-0472">Membrane</keyword>